<reference evidence="2 4" key="4">
    <citation type="submission" date="2022-12" db="EMBL/GenBank/DDBJ databases">
        <title>Genome analysis and biological profiling of marine Salinicoccus roseus MOSEL-ME25.</title>
        <authorList>
            <person name="Mirza F.T."/>
            <person name="Xie Y."/>
            <person name="Shinwari Z.K."/>
        </authorList>
    </citation>
    <scope>NUCLEOTIDE SEQUENCE [LARGE SCALE GENOMIC DNA]</scope>
    <source>
        <strain evidence="2 4">MOSEL-ME25</strain>
    </source>
</reference>
<sequence>MKSLPVFLIAPLLLFLFLILITDLANAVGGVFIYMLVMGARFLLDKFKKRKGNDTKGPGN</sequence>
<dbReference type="Proteomes" id="UP000031546">
    <property type="component" value="Unassembled WGS sequence"/>
</dbReference>
<dbReference type="GeneID" id="77844807"/>
<accession>A0A0C2DMR1</accession>
<reference evidence="1 3" key="1">
    <citation type="submission" date="2015-01" db="EMBL/GenBank/DDBJ databases">
        <title>Genome sequences of high lactate-tolerant strain Salinicoccus roseus W12 with industrial interest.</title>
        <authorList>
            <person name="Wang H."/>
            <person name="Yu B."/>
        </authorList>
    </citation>
    <scope>NUCLEOTIDE SEQUENCE [LARGE SCALE GENOMIC DNA]</scope>
    <source>
        <strain evidence="1 3">W12</strain>
    </source>
</reference>
<evidence type="ECO:0000313" key="1">
    <source>
        <dbReference type="EMBL" id="KIH71303.1"/>
    </source>
</evidence>
<name>A0A0C2DMR1_9STAP</name>
<reference evidence="4" key="2">
    <citation type="submission" date="2020-04" db="EMBL/GenBank/DDBJ databases">
        <title>Genome analysis and biological profiling of marine Cellulosimicrobium funkei MOSEL-ME6.</title>
        <authorList>
            <person name="Tanveer F."/>
            <person name="Xie Y."/>
            <person name="Shinwari Z.K."/>
        </authorList>
    </citation>
    <scope>NUCLEOTIDE SEQUENCE [LARGE SCALE GENOMIC DNA]</scope>
    <source>
        <strain evidence="4">MOSEL-ME25</strain>
    </source>
</reference>
<evidence type="ECO:0000313" key="2">
    <source>
        <dbReference type="EMBL" id="MDB0580044.1"/>
    </source>
</evidence>
<dbReference type="RefSeq" id="WP_040105414.1">
    <property type="nucleotide sequence ID" value="NZ_JABEVU030000001.1"/>
</dbReference>
<dbReference type="OrthoDB" id="2390416at2"/>
<protein>
    <submittedName>
        <fullName evidence="1">Uncharacterized protein</fullName>
    </submittedName>
</protein>
<evidence type="ECO:0000313" key="3">
    <source>
        <dbReference type="Proteomes" id="UP000031546"/>
    </source>
</evidence>
<dbReference type="Proteomes" id="UP000527860">
    <property type="component" value="Unassembled WGS sequence"/>
</dbReference>
<keyword evidence="4" id="KW-1185">Reference proteome</keyword>
<gene>
    <name evidence="2" type="ORF">F7P68_0005845</name>
    <name evidence="1" type="ORF">SN16_04510</name>
</gene>
<dbReference type="EMBL" id="JXII01000003">
    <property type="protein sequence ID" value="KIH71303.1"/>
    <property type="molecule type" value="Genomic_DNA"/>
</dbReference>
<proteinExistence type="predicted"/>
<reference evidence="2" key="3">
    <citation type="submission" date="2020-04" db="EMBL/GenBank/DDBJ databases">
        <authorList>
            <person name="Tanveer F."/>
            <person name="Xie Y."/>
            <person name="Shinwari Z.K."/>
        </authorList>
    </citation>
    <scope>NUCLEOTIDE SEQUENCE</scope>
    <source>
        <strain evidence="2">MOSEL-ME25</strain>
    </source>
</reference>
<dbReference type="EMBL" id="JABEVU030000001">
    <property type="protein sequence ID" value="MDB0580044.1"/>
    <property type="molecule type" value="Genomic_DNA"/>
</dbReference>
<organism evidence="1 3">
    <name type="scientific">Salinicoccus roseus</name>
    <dbReference type="NCBI Taxonomy" id="45670"/>
    <lineage>
        <taxon>Bacteria</taxon>
        <taxon>Bacillati</taxon>
        <taxon>Bacillota</taxon>
        <taxon>Bacilli</taxon>
        <taxon>Bacillales</taxon>
        <taxon>Staphylococcaceae</taxon>
        <taxon>Salinicoccus</taxon>
    </lineage>
</organism>
<evidence type="ECO:0000313" key="4">
    <source>
        <dbReference type="Proteomes" id="UP000527860"/>
    </source>
</evidence>
<comment type="caution">
    <text evidence="1">The sequence shown here is derived from an EMBL/GenBank/DDBJ whole genome shotgun (WGS) entry which is preliminary data.</text>
</comment>
<dbReference type="AlphaFoldDB" id="A0A0C2DMR1"/>